<comment type="similarity">
    <text evidence="1">Belongs to the thaumatin family.</text>
</comment>
<proteinExistence type="inferred from homology"/>
<dbReference type="SUPFAM" id="SSF49870">
    <property type="entry name" value="Osmotin, thaumatin-like protein"/>
    <property type="match status" value="1"/>
</dbReference>
<organism evidence="3 4">
    <name type="scientific">Prunus dulcis</name>
    <name type="common">Almond</name>
    <name type="synonym">Amygdalus dulcis</name>
    <dbReference type="NCBI Taxonomy" id="3755"/>
    <lineage>
        <taxon>Eukaryota</taxon>
        <taxon>Viridiplantae</taxon>
        <taxon>Streptophyta</taxon>
        <taxon>Embryophyta</taxon>
        <taxon>Tracheophyta</taxon>
        <taxon>Spermatophyta</taxon>
        <taxon>Magnoliopsida</taxon>
        <taxon>eudicotyledons</taxon>
        <taxon>Gunneridae</taxon>
        <taxon>Pentapetalae</taxon>
        <taxon>rosids</taxon>
        <taxon>fabids</taxon>
        <taxon>Rosales</taxon>
        <taxon>Rosaceae</taxon>
        <taxon>Amygdaloideae</taxon>
        <taxon>Amygdaleae</taxon>
        <taxon>Prunus</taxon>
    </lineage>
</organism>
<sequence length="136" mass="14769">MAALLRCNLTLMLSTLLFLHVLVEVSSATTITMHNKCSHPVWPGIQPSAGQPILARGGFTLPPNKAYTLHLPPLWSGRLWGRHGCAFDSSGRGRCATGDCGGNLFSLLLASNAIYFAVIRRENDGYFGKASFLCYL</sequence>
<keyword evidence="2" id="KW-0732">Signal</keyword>
<evidence type="ECO:0000313" key="3">
    <source>
        <dbReference type="EMBL" id="VVA19518.1"/>
    </source>
</evidence>
<dbReference type="Gene3D" id="2.60.110.10">
    <property type="entry name" value="Thaumatin"/>
    <property type="match status" value="1"/>
</dbReference>
<reference evidence="4" key="1">
    <citation type="journal article" date="2020" name="Plant J.">
        <title>Transposons played a major role in the diversification between the closely related almond and peach genomes: results from the almond genome sequence.</title>
        <authorList>
            <person name="Alioto T."/>
            <person name="Alexiou K.G."/>
            <person name="Bardil A."/>
            <person name="Barteri F."/>
            <person name="Castanera R."/>
            <person name="Cruz F."/>
            <person name="Dhingra A."/>
            <person name="Duval H."/>
            <person name="Fernandez I Marti A."/>
            <person name="Frias L."/>
            <person name="Galan B."/>
            <person name="Garcia J.L."/>
            <person name="Howad W."/>
            <person name="Gomez-Garrido J."/>
            <person name="Gut M."/>
            <person name="Julca I."/>
            <person name="Morata J."/>
            <person name="Puigdomenech P."/>
            <person name="Ribeca P."/>
            <person name="Rubio Cabetas M.J."/>
            <person name="Vlasova A."/>
            <person name="Wirthensohn M."/>
            <person name="Garcia-Mas J."/>
            <person name="Gabaldon T."/>
            <person name="Casacuberta J.M."/>
            <person name="Arus P."/>
        </authorList>
    </citation>
    <scope>NUCLEOTIDE SEQUENCE [LARGE SCALE GENOMIC DNA]</scope>
    <source>
        <strain evidence="4">cv. Texas</strain>
    </source>
</reference>
<dbReference type="SMART" id="SM00205">
    <property type="entry name" value="THN"/>
    <property type="match status" value="1"/>
</dbReference>
<dbReference type="Proteomes" id="UP000327085">
    <property type="component" value="Chromosome 5"/>
</dbReference>
<dbReference type="PANTHER" id="PTHR31048">
    <property type="entry name" value="OS03G0233200 PROTEIN"/>
    <property type="match status" value="1"/>
</dbReference>
<dbReference type="PROSITE" id="PS51367">
    <property type="entry name" value="THAUMATIN_2"/>
    <property type="match status" value="1"/>
</dbReference>
<dbReference type="Pfam" id="PF00314">
    <property type="entry name" value="Thaumatin"/>
    <property type="match status" value="1"/>
</dbReference>
<dbReference type="EMBL" id="CABIKO010000037">
    <property type="protein sequence ID" value="VVA19518.1"/>
    <property type="molecule type" value="Genomic_DNA"/>
</dbReference>
<feature type="chain" id="PRO_5023054644" evidence="2">
    <location>
        <begin position="29"/>
        <end position="136"/>
    </location>
</feature>
<feature type="signal peptide" evidence="2">
    <location>
        <begin position="1"/>
        <end position="28"/>
    </location>
</feature>
<accession>A0A5E4F0V8</accession>
<protein>
    <submittedName>
        <fullName evidence="3">PREDICTED: thaumatin</fullName>
    </submittedName>
</protein>
<dbReference type="AlphaFoldDB" id="A0A5E4F0V8"/>
<dbReference type="InterPro" id="IPR001938">
    <property type="entry name" value="Thaumatin"/>
</dbReference>
<evidence type="ECO:0000256" key="1">
    <source>
        <dbReference type="ARBA" id="ARBA00010607"/>
    </source>
</evidence>
<dbReference type="InterPro" id="IPR037176">
    <property type="entry name" value="Osmotin/thaumatin-like_sf"/>
</dbReference>
<dbReference type="PRINTS" id="PR00347">
    <property type="entry name" value="THAUMATIN"/>
</dbReference>
<name>A0A5E4F0V8_PRUDU</name>
<dbReference type="Gramene" id="VVA19518">
    <property type="protein sequence ID" value="VVA19518"/>
    <property type="gene ID" value="Prudul26B029247"/>
</dbReference>
<gene>
    <name evidence="3" type="ORF">ALMOND_2B029247</name>
</gene>
<evidence type="ECO:0000256" key="2">
    <source>
        <dbReference type="SAM" id="SignalP"/>
    </source>
</evidence>
<evidence type="ECO:0000313" key="4">
    <source>
        <dbReference type="Proteomes" id="UP000327085"/>
    </source>
</evidence>